<comment type="caution">
    <text evidence="1">The sequence shown here is derived from an EMBL/GenBank/DDBJ whole genome shotgun (WGS) entry which is preliminary data.</text>
</comment>
<sequence length="82" mass="9634">SRRPTECRLSYSESPWKCIAPLYFTTDAYGTPLSQTRDEVFGLLIHNRCEVEERVRRGQHAILNPSKPIDKFFEDDCERLDE</sequence>
<organism evidence="1 2">
    <name type="scientific">Macrolepiota fuliginosa MF-IS2</name>
    <dbReference type="NCBI Taxonomy" id="1400762"/>
    <lineage>
        <taxon>Eukaryota</taxon>
        <taxon>Fungi</taxon>
        <taxon>Dikarya</taxon>
        <taxon>Basidiomycota</taxon>
        <taxon>Agaricomycotina</taxon>
        <taxon>Agaricomycetes</taxon>
        <taxon>Agaricomycetidae</taxon>
        <taxon>Agaricales</taxon>
        <taxon>Agaricineae</taxon>
        <taxon>Agaricaceae</taxon>
        <taxon>Macrolepiota</taxon>
    </lineage>
</organism>
<proteinExistence type="predicted"/>
<gene>
    <name evidence="1" type="ORF">P691DRAFT_854515</name>
</gene>
<keyword evidence="2" id="KW-1185">Reference proteome</keyword>
<evidence type="ECO:0000313" key="1">
    <source>
        <dbReference type="EMBL" id="KAF9449269.1"/>
    </source>
</evidence>
<reference evidence="1" key="1">
    <citation type="submission" date="2020-11" db="EMBL/GenBank/DDBJ databases">
        <authorList>
            <consortium name="DOE Joint Genome Institute"/>
            <person name="Ahrendt S."/>
            <person name="Riley R."/>
            <person name="Andreopoulos W."/>
            <person name="Labutti K."/>
            <person name="Pangilinan J."/>
            <person name="Ruiz-Duenas F.J."/>
            <person name="Barrasa J.M."/>
            <person name="Sanchez-Garcia M."/>
            <person name="Camarero S."/>
            <person name="Miyauchi S."/>
            <person name="Serrano A."/>
            <person name="Linde D."/>
            <person name="Babiker R."/>
            <person name="Drula E."/>
            <person name="Ayuso-Fernandez I."/>
            <person name="Pacheco R."/>
            <person name="Padilla G."/>
            <person name="Ferreira P."/>
            <person name="Barriuso J."/>
            <person name="Kellner H."/>
            <person name="Castanera R."/>
            <person name="Alfaro M."/>
            <person name="Ramirez L."/>
            <person name="Pisabarro A.G."/>
            <person name="Kuo A."/>
            <person name="Tritt A."/>
            <person name="Lipzen A."/>
            <person name="He G."/>
            <person name="Yan M."/>
            <person name="Ng V."/>
            <person name="Cullen D."/>
            <person name="Martin F."/>
            <person name="Rosso M.-N."/>
            <person name="Henrissat B."/>
            <person name="Hibbett D."/>
            <person name="Martinez A.T."/>
            <person name="Grigoriev I.V."/>
        </authorList>
    </citation>
    <scope>NUCLEOTIDE SEQUENCE</scope>
    <source>
        <strain evidence="1">MF-IS2</strain>
    </source>
</reference>
<dbReference type="OrthoDB" id="5061070at2759"/>
<feature type="non-terminal residue" evidence="1">
    <location>
        <position position="82"/>
    </location>
</feature>
<feature type="non-terminal residue" evidence="1">
    <location>
        <position position="1"/>
    </location>
</feature>
<protein>
    <submittedName>
        <fullName evidence="1">Uncharacterized protein</fullName>
    </submittedName>
</protein>
<evidence type="ECO:0000313" key="2">
    <source>
        <dbReference type="Proteomes" id="UP000807342"/>
    </source>
</evidence>
<accession>A0A9P5XDZ8</accession>
<dbReference type="Proteomes" id="UP000807342">
    <property type="component" value="Unassembled WGS sequence"/>
</dbReference>
<dbReference type="AlphaFoldDB" id="A0A9P5XDZ8"/>
<name>A0A9P5XDZ8_9AGAR</name>
<dbReference type="EMBL" id="MU151136">
    <property type="protein sequence ID" value="KAF9449269.1"/>
    <property type="molecule type" value="Genomic_DNA"/>
</dbReference>